<keyword evidence="2" id="KW-1185">Reference proteome</keyword>
<protein>
    <submittedName>
        <fullName evidence="1">Uncharacterized protein</fullName>
    </submittedName>
</protein>
<organism evidence="1 2">
    <name type="scientific">Sphingobium yanoikuyae ATCC 51230</name>
    <dbReference type="NCBI Taxonomy" id="883163"/>
    <lineage>
        <taxon>Bacteria</taxon>
        <taxon>Pseudomonadati</taxon>
        <taxon>Pseudomonadota</taxon>
        <taxon>Alphaproteobacteria</taxon>
        <taxon>Sphingomonadales</taxon>
        <taxon>Sphingomonadaceae</taxon>
        <taxon>Sphingobium</taxon>
    </lineage>
</organism>
<evidence type="ECO:0000313" key="1">
    <source>
        <dbReference type="EMBL" id="EKU73322.1"/>
    </source>
</evidence>
<dbReference type="Proteomes" id="UP000009887">
    <property type="component" value="Unassembled WGS sequence"/>
</dbReference>
<dbReference type="HOGENOM" id="CLU_2304245_0_0_5"/>
<comment type="caution">
    <text evidence="1">The sequence shown here is derived from an EMBL/GenBank/DDBJ whole genome shotgun (WGS) entry which is preliminary data.</text>
</comment>
<sequence>MIFSKARNPARWPGSVRMIDRMGSRSVAQFSCRYIGNPGGSFLEVRILIIDECSDLDRGRAAKLTKTLDGGKQDWCEFLRFGGAEVRNHHTIYSRLERGR</sequence>
<dbReference type="EMBL" id="AGZU01000015">
    <property type="protein sequence ID" value="EKU73322.1"/>
    <property type="molecule type" value="Genomic_DNA"/>
</dbReference>
<evidence type="ECO:0000313" key="2">
    <source>
        <dbReference type="Proteomes" id="UP000009887"/>
    </source>
</evidence>
<accession>K9D2X2</accession>
<reference evidence="1 2" key="1">
    <citation type="submission" date="2012-09" db="EMBL/GenBank/DDBJ databases">
        <title>The Genome Sequence of Sphingobium yanoikuyae ATCC 51230.</title>
        <authorList>
            <consortium name="The Broad Institute Genome Sequencing Platform"/>
            <person name="Earl A."/>
            <person name="Ward D."/>
            <person name="Feldgarden M."/>
            <person name="Gevers D."/>
            <person name="Huys G."/>
            <person name="Walker B."/>
            <person name="Young S.K."/>
            <person name="Zeng Q."/>
            <person name="Gargeya S."/>
            <person name="Fitzgerald M."/>
            <person name="Haas B."/>
            <person name="Abouelleil A."/>
            <person name="Alvarado L."/>
            <person name="Arachchi H.M."/>
            <person name="Berlin A.M."/>
            <person name="Chapman S.B."/>
            <person name="Goldberg J."/>
            <person name="Griggs A."/>
            <person name="Gujja S."/>
            <person name="Hansen M."/>
            <person name="Howarth C."/>
            <person name="Imamovic A."/>
            <person name="Larimer J."/>
            <person name="McCowen C."/>
            <person name="Montmayeur A."/>
            <person name="Murphy C."/>
            <person name="Neiman D."/>
            <person name="Pearson M."/>
            <person name="Priest M."/>
            <person name="Roberts A."/>
            <person name="Saif S."/>
            <person name="Shea T."/>
            <person name="Sisk P."/>
            <person name="Sykes S."/>
            <person name="Wortman J."/>
            <person name="Nusbaum C."/>
            <person name="Birren B."/>
        </authorList>
    </citation>
    <scope>NUCLEOTIDE SEQUENCE [LARGE SCALE GENOMIC DNA]</scope>
    <source>
        <strain evidence="1 2">ATCC 51230</strain>
    </source>
</reference>
<name>K9D2X2_SPHYA</name>
<gene>
    <name evidence="1" type="ORF">HMPREF9718_03791</name>
</gene>
<proteinExistence type="predicted"/>
<dbReference type="AlphaFoldDB" id="K9D2X2"/>